<dbReference type="OrthoDB" id="351177at2157"/>
<accession>A0A284VKI2</accession>
<dbReference type="Pfam" id="PF00535">
    <property type="entry name" value="Glycos_transf_2"/>
    <property type="match status" value="1"/>
</dbReference>
<evidence type="ECO:0000313" key="3">
    <source>
        <dbReference type="Proteomes" id="UP000218615"/>
    </source>
</evidence>
<protein>
    <submittedName>
        <fullName evidence="2">Glycosyl transferase, family 2</fullName>
    </submittedName>
</protein>
<dbReference type="InterPro" id="IPR001173">
    <property type="entry name" value="Glyco_trans_2-like"/>
</dbReference>
<dbReference type="Proteomes" id="UP000218615">
    <property type="component" value="Unassembled WGS sequence"/>
</dbReference>
<gene>
    <name evidence="2" type="ORF">MNV_130013</name>
</gene>
<sequence>MVDVSIVIPTYNEELHIVNTIQETSKTMNRFQIPHEIIIVDDGSTDNTSIEASKAASSFDNVKVVHYSQNHGKGNAIKYGCRFASGDLVTFLDADLELHPNQLPTLLEYMKKYNADIVVGSKRHPESRINYPTNRKLLSLAYLLVVKLLFRLPISDTQLGLKLYRRKVIDTIIPKMLVKRYAYDIEILASARHSGYKMIDAPIVLHYHRKKGRIKLKDILKIANDTIAVFYRLYILKYYDKKIGLQGRIA</sequence>
<dbReference type="InterPro" id="IPR029044">
    <property type="entry name" value="Nucleotide-diphossugar_trans"/>
</dbReference>
<dbReference type="CDD" id="cd04179">
    <property type="entry name" value="DPM_DPG-synthase_like"/>
    <property type="match status" value="1"/>
</dbReference>
<keyword evidence="2" id="KW-0808">Transferase</keyword>
<feature type="domain" description="Glycosyltransferase 2-like" evidence="1">
    <location>
        <begin position="5"/>
        <end position="171"/>
    </location>
</feature>
<reference evidence="3" key="1">
    <citation type="submission" date="2017-06" db="EMBL/GenBank/DDBJ databases">
        <authorList>
            <person name="Cremers G."/>
        </authorList>
    </citation>
    <scope>NUCLEOTIDE SEQUENCE [LARGE SCALE GENOMIC DNA]</scope>
</reference>
<dbReference type="AlphaFoldDB" id="A0A284VKI2"/>
<dbReference type="InterPro" id="IPR050256">
    <property type="entry name" value="Glycosyltransferase_2"/>
</dbReference>
<organism evidence="2 3">
    <name type="scientific">Candidatus Methanoperedens nitratireducens</name>
    <dbReference type="NCBI Taxonomy" id="1392998"/>
    <lineage>
        <taxon>Archaea</taxon>
        <taxon>Methanobacteriati</taxon>
        <taxon>Methanobacteriota</taxon>
        <taxon>Stenosarchaea group</taxon>
        <taxon>Methanomicrobia</taxon>
        <taxon>Methanosarcinales</taxon>
        <taxon>ANME-2 cluster</taxon>
        <taxon>Candidatus Methanoperedentaceae</taxon>
        <taxon>Candidatus Methanoperedens</taxon>
    </lineage>
</organism>
<dbReference type="GO" id="GO:0016740">
    <property type="term" value="F:transferase activity"/>
    <property type="evidence" value="ECO:0007669"/>
    <property type="project" value="UniProtKB-KW"/>
</dbReference>
<proteinExistence type="predicted"/>
<evidence type="ECO:0000259" key="1">
    <source>
        <dbReference type="Pfam" id="PF00535"/>
    </source>
</evidence>
<dbReference type="PANTHER" id="PTHR48090:SF7">
    <property type="entry name" value="RFBJ PROTEIN"/>
    <property type="match status" value="1"/>
</dbReference>
<evidence type="ECO:0000313" key="2">
    <source>
        <dbReference type="EMBL" id="SNQ59719.1"/>
    </source>
</evidence>
<dbReference type="SUPFAM" id="SSF53448">
    <property type="entry name" value="Nucleotide-diphospho-sugar transferases"/>
    <property type="match status" value="1"/>
</dbReference>
<dbReference type="EMBL" id="FZMP01000035">
    <property type="protein sequence ID" value="SNQ59719.1"/>
    <property type="molecule type" value="Genomic_DNA"/>
</dbReference>
<dbReference type="Gene3D" id="3.90.550.10">
    <property type="entry name" value="Spore Coat Polysaccharide Biosynthesis Protein SpsA, Chain A"/>
    <property type="match status" value="1"/>
</dbReference>
<keyword evidence="3" id="KW-1185">Reference proteome</keyword>
<name>A0A284VKI2_9EURY</name>
<dbReference type="PANTHER" id="PTHR48090">
    <property type="entry name" value="UNDECAPRENYL-PHOSPHATE 4-DEOXY-4-FORMAMIDO-L-ARABINOSE TRANSFERASE-RELATED"/>
    <property type="match status" value="1"/>
</dbReference>
<dbReference type="RefSeq" id="WP_096204046.1">
    <property type="nucleotide sequence ID" value="NZ_FZMP01000035.1"/>
</dbReference>